<evidence type="ECO:0000256" key="5">
    <source>
        <dbReference type="ARBA" id="ARBA00012026"/>
    </source>
</evidence>
<dbReference type="Pfam" id="PF01676">
    <property type="entry name" value="Metalloenzyme"/>
    <property type="match status" value="1"/>
</dbReference>
<feature type="domain" description="Metalloenzyme" evidence="10">
    <location>
        <begin position="98"/>
        <end position="295"/>
    </location>
</feature>
<dbReference type="Proteomes" id="UP000050501">
    <property type="component" value="Unassembled WGS sequence"/>
</dbReference>
<evidence type="ECO:0000259" key="11">
    <source>
        <dbReference type="Pfam" id="PF06415"/>
    </source>
</evidence>
<reference evidence="12" key="1">
    <citation type="journal article" date="2015" name="Genome Announc.">
        <title>Draft Genome Sequences of Anaerolinea thermolimosa IMO-1, Bellilinea caldifistulae GOMI-1, Leptolinea tardivitalis YMTK-2, Levilinea saccharolytica KIBI-1, Longilinea arvoryzae KOME-1, Previously Described as Members of the Class Anaerolineae (Chloroflexi).</title>
        <authorList>
            <person name="Matsuura N."/>
            <person name="Tourlousse M.D."/>
            <person name="Ohashi A."/>
            <person name="Hugenholtz P."/>
            <person name="Sekiguchi Y."/>
        </authorList>
    </citation>
    <scope>NUCLEOTIDE SEQUENCE</scope>
    <source>
        <strain evidence="12">KIBI-1</strain>
    </source>
</reference>
<accession>A0A0N0RD49</accession>
<comment type="catalytic activity">
    <reaction evidence="1">
        <text>(2R)-2-phosphoglycerate = (2R)-3-phosphoglycerate</text>
        <dbReference type="Rhea" id="RHEA:15901"/>
        <dbReference type="ChEBI" id="CHEBI:58272"/>
        <dbReference type="ChEBI" id="CHEBI:58289"/>
        <dbReference type="EC" id="5.4.2.12"/>
    </reaction>
</comment>
<dbReference type="RefSeq" id="WP_062419778.1">
    <property type="nucleotide sequence ID" value="NZ_BBXZ01000180.1"/>
</dbReference>
<evidence type="ECO:0000256" key="6">
    <source>
        <dbReference type="ARBA" id="ARBA00022723"/>
    </source>
</evidence>
<reference evidence="13 14" key="2">
    <citation type="submission" date="2015-07" db="EMBL/GenBank/DDBJ databases">
        <title>Genome sequence of Levilinea saccharolytica DSM 16555.</title>
        <authorList>
            <person name="Hemp J."/>
            <person name="Ward L.M."/>
            <person name="Pace L.A."/>
            <person name="Fischer W.W."/>
        </authorList>
    </citation>
    <scope>NUCLEOTIDE SEQUENCE [LARGE SCALE GENOMIC DNA]</scope>
    <source>
        <strain evidence="13 14">KIBI-1</strain>
    </source>
</reference>
<dbReference type="PANTHER" id="PTHR31637:SF0">
    <property type="entry name" value="2,3-BISPHOSPHOGLYCERATE-INDEPENDENT PHOSPHOGLYCERATE MUTASE"/>
    <property type="match status" value="1"/>
</dbReference>
<evidence type="ECO:0000256" key="8">
    <source>
        <dbReference type="ARBA" id="ARBA00023211"/>
    </source>
</evidence>
<evidence type="ECO:0000256" key="7">
    <source>
        <dbReference type="ARBA" id="ARBA00023152"/>
    </source>
</evidence>
<dbReference type="SUPFAM" id="SSF64158">
    <property type="entry name" value="2,3-Bisphosphoglycerate-independent phosphoglycerate mutase, substrate-binding domain"/>
    <property type="match status" value="2"/>
</dbReference>
<dbReference type="GO" id="GO:0030145">
    <property type="term" value="F:manganese ion binding"/>
    <property type="evidence" value="ECO:0007669"/>
    <property type="project" value="InterPro"/>
</dbReference>
<dbReference type="EC" id="5.4.2.12" evidence="5"/>
<keyword evidence="14" id="KW-1185">Reference proteome</keyword>
<comment type="pathway">
    <text evidence="3">Carbohydrate degradation; glycolysis; pyruvate from D-glyceraldehyde 3-phosphate: step 3/5.</text>
</comment>
<dbReference type="InterPro" id="IPR011258">
    <property type="entry name" value="BPG-indep_PGM_N"/>
</dbReference>
<dbReference type="InterPro" id="IPR005995">
    <property type="entry name" value="Pgm_bpd_ind"/>
</dbReference>
<organism evidence="12">
    <name type="scientific">Levilinea saccharolytica</name>
    <dbReference type="NCBI Taxonomy" id="229921"/>
    <lineage>
        <taxon>Bacteria</taxon>
        <taxon>Bacillati</taxon>
        <taxon>Chloroflexota</taxon>
        <taxon>Anaerolineae</taxon>
        <taxon>Anaerolineales</taxon>
        <taxon>Anaerolineaceae</taxon>
        <taxon>Levilinea</taxon>
    </lineage>
</organism>
<evidence type="ECO:0000256" key="2">
    <source>
        <dbReference type="ARBA" id="ARBA00001936"/>
    </source>
</evidence>
<keyword evidence="8" id="KW-0464">Manganese</keyword>
<sequence>MHTQTASRGAAALANTVRALYAEGQTDYSFEPIVGVDAAGRPVGRVAENDAVIFCCRRGEREIELTEAFTEADFAHFERKPLPGLEFVILTLYHEKFAHLPVAFAPSKIQETLGEVVSRAGLRQLRTAESEKFAHVTFFLNGGNNQPFAGEDDIRIPSPKGVPFDQVPALSLPKVAEQVQKGIQQGYDLIVTNFANGDVIGHTANREAKIECAAQVDQHLGAVLQTAWANDYVVLVTADHGNLEELWNTDKTPHVAHTTNPVALIMVDPRSQKPAALRDGKLADIAPTILSALGCAQPASMEGSTLAPGYDWGGKRRVLLVILDGWGIGKMHTSNPIYLARTPVWHNLLLTCPSCELHASGTAVGLQEGKPGNSEAGHMNIGAGRVVLQDDVRLDLAMQDGSFYRNETFCRVIENVKQRGASLHLLALLTEKSSHGAVDYPLAILKMAKERGLERVYVHVIFDGRSTTPGSAPELLHKLEAQMDEIGLGQMVTGVGRGIALDRDGNYGKIQRAYNALVLGVGRAAALEGC</sequence>
<evidence type="ECO:0000313" key="13">
    <source>
        <dbReference type="EMBL" id="KPL81666.1"/>
    </source>
</evidence>
<name>A0A0N0RD49_9CHLR</name>
<feature type="domain" description="BPG-independent PGAM N-terminal" evidence="11">
    <location>
        <begin position="10"/>
        <end position="94"/>
    </location>
</feature>
<dbReference type="UniPathway" id="UPA00109">
    <property type="reaction ID" value="UER00186"/>
</dbReference>
<dbReference type="Gene3D" id="3.40.720.10">
    <property type="entry name" value="Alkaline Phosphatase, subunit A"/>
    <property type="match status" value="1"/>
</dbReference>
<dbReference type="InterPro" id="IPR036646">
    <property type="entry name" value="PGAM_B_sf"/>
</dbReference>
<keyword evidence="9" id="KW-0413">Isomerase</keyword>
<dbReference type="GO" id="GO:0005737">
    <property type="term" value="C:cytoplasm"/>
    <property type="evidence" value="ECO:0007669"/>
    <property type="project" value="InterPro"/>
</dbReference>
<dbReference type="GO" id="GO:0006007">
    <property type="term" value="P:glucose catabolic process"/>
    <property type="evidence" value="ECO:0007669"/>
    <property type="project" value="InterPro"/>
</dbReference>
<dbReference type="EMBL" id="DF967975">
    <property type="protein sequence ID" value="GAP19504.1"/>
    <property type="molecule type" value="Genomic_DNA"/>
</dbReference>
<evidence type="ECO:0000256" key="3">
    <source>
        <dbReference type="ARBA" id="ARBA00004798"/>
    </source>
</evidence>
<dbReference type="InterPro" id="IPR017850">
    <property type="entry name" value="Alkaline_phosphatase_core_sf"/>
</dbReference>
<dbReference type="InterPro" id="IPR006124">
    <property type="entry name" value="Metalloenzyme"/>
</dbReference>
<dbReference type="Pfam" id="PF06415">
    <property type="entry name" value="iPGM_N"/>
    <property type="match status" value="2"/>
</dbReference>
<dbReference type="EMBL" id="LGCM01000037">
    <property type="protein sequence ID" value="KPL81666.1"/>
    <property type="molecule type" value="Genomic_DNA"/>
</dbReference>
<dbReference type="PANTHER" id="PTHR31637">
    <property type="entry name" value="2,3-BISPHOSPHOGLYCERATE-INDEPENDENT PHOSPHOGLYCERATE MUTASE"/>
    <property type="match status" value="1"/>
</dbReference>
<comment type="cofactor">
    <cofactor evidence="2">
        <name>Mn(2+)</name>
        <dbReference type="ChEBI" id="CHEBI:29035"/>
    </cofactor>
</comment>
<dbReference type="SUPFAM" id="SSF53649">
    <property type="entry name" value="Alkaline phosphatase-like"/>
    <property type="match status" value="2"/>
</dbReference>
<dbReference type="AlphaFoldDB" id="A0A0N0RD49"/>
<keyword evidence="6" id="KW-0479">Metal-binding</keyword>
<dbReference type="GO" id="GO:0006096">
    <property type="term" value="P:glycolytic process"/>
    <property type="evidence" value="ECO:0007669"/>
    <property type="project" value="UniProtKB-UniPathway"/>
</dbReference>
<dbReference type="GO" id="GO:0004619">
    <property type="term" value="F:phosphoglycerate mutase activity"/>
    <property type="evidence" value="ECO:0007669"/>
    <property type="project" value="UniProtKB-EC"/>
</dbReference>
<evidence type="ECO:0000313" key="14">
    <source>
        <dbReference type="Proteomes" id="UP000050501"/>
    </source>
</evidence>
<evidence type="ECO:0000256" key="4">
    <source>
        <dbReference type="ARBA" id="ARBA00008819"/>
    </source>
</evidence>
<evidence type="ECO:0000256" key="1">
    <source>
        <dbReference type="ARBA" id="ARBA00000370"/>
    </source>
</evidence>
<feature type="domain" description="BPG-independent PGAM N-terminal" evidence="11">
    <location>
        <begin position="395"/>
        <end position="524"/>
    </location>
</feature>
<protein>
    <recommendedName>
        <fullName evidence="5">phosphoglycerate mutase (2,3-diphosphoglycerate-independent)</fullName>
        <ecNumber evidence="5">5.4.2.12</ecNumber>
    </recommendedName>
</protein>
<evidence type="ECO:0000256" key="9">
    <source>
        <dbReference type="ARBA" id="ARBA00023235"/>
    </source>
</evidence>
<dbReference type="OrthoDB" id="9800863at2"/>
<comment type="similarity">
    <text evidence="4">Belongs to the BPG-independent phosphoglycerate mutase family.</text>
</comment>
<evidence type="ECO:0000259" key="10">
    <source>
        <dbReference type="Pfam" id="PF01676"/>
    </source>
</evidence>
<dbReference type="STRING" id="229921.ADN01_10125"/>
<proteinExistence type="inferred from homology"/>
<keyword evidence="7" id="KW-0324">Glycolysis</keyword>
<dbReference type="Gene3D" id="3.40.1450.10">
    <property type="entry name" value="BPG-independent phosphoglycerate mutase, domain B"/>
    <property type="match status" value="2"/>
</dbReference>
<gene>
    <name evidence="13" type="ORF">ADN01_10125</name>
    <name evidence="12" type="ORF">LSAC_03408</name>
</gene>
<evidence type="ECO:0000313" key="12">
    <source>
        <dbReference type="EMBL" id="GAP19504.1"/>
    </source>
</evidence>
<dbReference type="PATRIC" id="fig|229921.5.peg.1369"/>